<evidence type="ECO:0000313" key="3">
    <source>
        <dbReference type="Proteomes" id="UP000218767"/>
    </source>
</evidence>
<evidence type="ECO:0000259" key="1">
    <source>
        <dbReference type="Pfam" id="PF07238"/>
    </source>
</evidence>
<evidence type="ECO:0000313" key="2">
    <source>
        <dbReference type="EMBL" id="PCI77236.1"/>
    </source>
</evidence>
<dbReference type="GO" id="GO:0035438">
    <property type="term" value="F:cyclic-di-GMP binding"/>
    <property type="evidence" value="ECO:0007669"/>
    <property type="project" value="InterPro"/>
</dbReference>
<proteinExistence type="predicted"/>
<dbReference type="Proteomes" id="UP000218767">
    <property type="component" value="Unassembled WGS sequence"/>
</dbReference>
<name>A0A2A4X407_9GAMM</name>
<gene>
    <name evidence="2" type="ORF">COB20_08480</name>
</gene>
<dbReference type="AlphaFoldDB" id="A0A2A4X407"/>
<sequence>MMERRRHKRVEVDFWASLSHPLLGTITCDIQDMSISGVSIKLDEDLKFFVMMELDVKIRGDGWDDSMPALPVQVTRVDKREIGLQFIESCEGIWTPPEDDLNFPAENSDITQNVVSHNEQDEFGELA</sequence>
<dbReference type="EMBL" id="NVUL01000047">
    <property type="protein sequence ID" value="PCI77236.1"/>
    <property type="molecule type" value="Genomic_DNA"/>
</dbReference>
<comment type="caution">
    <text evidence="2">The sequence shown here is derived from an EMBL/GenBank/DDBJ whole genome shotgun (WGS) entry which is preliminary data.</text>
</comment>
<dbReference type="InterPro" id="IPR009875">
    <property type="entry name" value="PilZ_domain"/>
</dbReference>
<dbReference type="Gene3D" id="2.40.10.220">
    <property type="entry name" value="predicted glycosyltransferase like domains"/>
    <property type="match status" value="1"/>
</dbReference>
<protein>
    <recommendedName>
        <fullName evidence="1">PilZ domain-containing protein</fullName>
    </recommendedName>
</protein>
<reference evidence="3" key="1">
    <citation type="submission" date="2017-08" db="EMBL/GenBank/DDBJ databases">
        <title>A dynamic microbial community with high functional redundancy inhabits the cold, oxic subseafloor aquifer.</title>
        <authorList>
            <person name="Tully B.J."/>
            <person name="Wheat C.G."/>
            <person name="Glazer B.T."/>
            <person name="Huber J.A."/>
        </authorList>
    </citation>
    <scope>NUCLEOTIDE SEQUENCE [LARGE SCALE GENOMIC DNA]</scope>
</reference>
<feature type="domain" description="PilZ" evidence="1">
    <location>
        <begin position="3"/>
        <end position="87"/>
    </location>
</feature>
<organism evidence="2 3">
    <name type="scientific">SAR86 cluster bacterium</name>
    <dbReference type="NCBI Taxonomy" id="2030880"/>
    <lineage>
        <taxon>Bacteria</taxon>
        <taxon>Pseudomonadati</taxon>
        <taxon>Pseudomonadota</taxon>
        <taxon>Gammaproteobacteria</taxon>
        <taxon>SAR86 cluster</taxon>
    </lineage>
</organism>
<accession>A0A2A4X407</accession>
<dbReference type="SUPFAM" id="SSF141371">
    <property type="entry name" value="PilZ domain-like"/>
    <property type="match status" value="1"/>
</dbReference>
<dbReference type="Pfam" id="PF07238">
    <property type="entry name" value="PilZ"/>
    <property type="match status" value="1"/>
</dbReference>